<gene>
    <name evidence="2" type="ORF">KB449_34950</name>
</gene>
<feature type="transmembrane region" description="Helical" evidence="1">
    <location>
        <begin position="64"/>
        <end position="86"/>
    </location>
</feature>
<proteinExistence type="predicted"/>
<name>A0ABT6TTI8_9BACL</name>
<comment type="caution">
    <text evidence="2">The sequence shown here is derived from an EMBL/GenBank/DDBJ whole genome shotgun (WGS) entry which is preliminary data.</text>
</comment>
<sequence>MNDNRSASPAAVALLWLLGIFAIPLGLALWAALSALAAANIVLIAAPAAVLLDWTLSGERYPAALFASLAGTGFGMLAALGTIAAFKAGIRCTAGGLALSARIRKGRAL</sequence>
<accession>A0ABT6TTI8</accession>
<keyword evidence="1" id="KW-1133">Transmembrane helix</keyword>
<evidence type="ECO:0000313" key="3">
    <source>
        <dbReference type="Proteomes" id="UP001161691"/>
    </source>
</evidence>
<reference evidence="2" key="1">
    <citation type="submission" date="2023-04" db="EMBL/GenBank/DDBJ databases">
        <title>Comparative genomic analysis of Cohnella hashimotonis sp. nov., isolated from the International Space Station.</title>
        <authorList>
            <person name="Venkateswaran K."/>
            <person name="Simpson A."/>
        </authorList>
    </citation>
    <scope>NUCLEOTIDE SEQUENCE</scope>
    <source>
        <strain evidence="2">F6_2S_P_1</strain>
    </source>
</reference>
<evidence type="ECO:0000313" key="2">
    <source>
        <dbReference type="EMBL" id="MDI4650181.1"/>
    </source>
</evidence>
<feature type="transmembrane region" description="Helical" evidence="1">
    <location>
        <begin position="32"/>
        <end position="52"/>
    </location>
</feature>
<dbReference type="EMBL" id="JAGRPV010000002">
    <property type="protein sequence ID" value="MDI4650181.1"/>
    <property type="molecule type" value="Genomic_DNA"/>
</dbReference>
<keyword evidence="1" id="KW-0472">Membrane</keyword>
<dbReference type="RefSeq" id="WP_282913046.1">
    <property type="nucleotide sequence ID" value="NZ_JAGRPV010000002.1"/>
</dbReference>
<dbReference type="Proteomes" id="UP001161691">
    <property type="component" value="Unassembled WGS sequence"/>
</dbReference>
<keyword evidence="1" id="KW-0812">Transmembrane</keyword>
<protein>
    <submittedName>
        <fullName evidence="2">Uncharacterized protein</fullName>
    </submittedName>
</protein>
<keyword evidence="3" id="KW-1185">Reference proteome</keyword>
<evidence type="ECO:0000256" key="1">
    <source>
        <dbReference type="SAM" id="Phobius"/>
    </source>
</evidence>
<organism evidence="2 3">
    <name type="scientific">Cohnella hashimotonis</name>
    <dbReference type="NCBI Taxonomy" id="2826895"/>
    <lineage>
        <taxon>Bacteria</taxon>
        <taxon>Bacillati</taxon>
        <taxon>Bacillota</taxon>
        <taxon>Bacilli</taxon>
        <taxon>Bacillales</taxon>
        <taxon>Paenibacillaceae</taxon>
        <taxon>Cohnella</taxon>
    </lineage>
</organism>